<comment type="caution">
    <text evidence="9">The sequence shown here is derived from an EMBL/GenBank/DDBJ whole genome shotgun (WGS) entry which is preliminary data.</text>
</comment>
<keyword evidence="5 7" id="KW-1133">Transmembrane helix</keyword>
<keyword evidence="6 7" id="KW-0472">Membrane</keyword>
<feature type="transmembrane region" description="Helical" evidence="7">
    <location>
        <begin position="365"/>
        <end position="386"/>
    </location>
</feature>
<keyword evidence="3" id="KW-0813">Transport</keyword>
<evidence type="ECO:0000313" key="10">
    <source>
        <dbReference type="Proteomes" id="UP000292372"/>
    </source>
</evidence>
<dbReference type="RefSeq" id="WP_130937673.1">
    <property type="nucleotide sequence ID" value="NZ_BMEE01000002.1"/>
</dbReference>
<evidence type="ECO:0000256" key="4">
    <source>
        <dbReference type="ARBA" id="ARBA00022692"/>
    </source>
</evidence>
<dbReference type="PANTHER" id="PTHR23514">
    <property type="entry name" value="BYPASS OF STOP CODON PROTEIN 6"/>
    <property type="match status" value="1"/>
</dbReference>
<feature type="transmembrane region" description="Helical" evidence="7">
    <location>
        <begin position="210"/>
        <end position="227"/>
    </location>
</feature>
<dbReference type="PANTHER" id="PTHR23514:SF3">
    <property type="entry name" value="BYPASS OF STOP CODON PROTEIN 6"/>
    <property type="match status" value="1"/>
</dbReference>
<dbReference type="AlphaFoldDB" id="A0A4Q9FL82"/>
<feature type="domain" description="Major facilitator superfamily (MFS) profile" evidence="8">
    <location>
        <begin position="1"/>
        <end position="391"/>
    </location>
</feature>
<keyword evidence="10" id="KW-1185">Reference proteome</keyword>
<dbReference type="SUPFAM" id="SSF103473">
    <property type="entry name" value="MFS general substrate transporter"/>
    <property type="match status" value="1"/>
</dbReference>
<gene>
    <name evidence="9" type="ORF">EYD46_13350</name>
</gene>
<proteinExistence type="inferred from homology"/>
<dbReference type="GO" id="GO:0016020">
    <property type="term" value="C:membrane"/>
    <property type="evidence" value="ECO:0007669"/>
    <property type="project" value="TreeGrafter"/>
</dbReference>
<evidence type="ECO:0000259" key="8">
    <source>
        <dbReference type="PROSITE" id="PS50850"/>
    </source>
</evidence>
<feature type="transmembrane region" description="Helical" evidence="7">
    <location>
        <begin position="100"/>
        <end position="118"/>
    </location>
</feature>
<evidence type="ECO:0000256" key="6">
    <source>
        <dbReference type="ARBA" id="ARBA00023136"/>
    </source>
</evidence>
<accession>A0A4Q9FL82</accession>
<dbReference type="OrthoDB" id="9783757at2"/>
<sequence>METINKNRLFLGSCLALITTAMTFAIRARLETVFGPEGVGLTLEQIGYAFAPAFFGFTIAMIIGGPLVDLLGIKKITWMAFVTHAVGIVLTLLADSMTSLFIATLFIGIGNGFVEAALNPMVASMYLDEKTKMLNRFHVWFPGGIVIGALVGWLVMDKLDLSFLGFESWQVMVGTLFIPLIIYGLLFWGQKIPVTERVQMGISNKKMFSSVLKPLFLFMVACMFLTAASELGTTQRIESLLKESVTAPLLVLAFINGIMALGRLFAGQVVHKLSPSGMLLYSAIFTFIGLWLLTITSGGMTFVAAAVFAIGVTFFWPTMLGFVAEYLPETGALGLSIMGGAGMFSVSLVLPIMGKLMDDANAAEALRTMSILPAILIVAFLGLHIYMRKKYQTSEV</sequence>
<keyword evidence="4 7" id="KW-0812">Transmembrane</keyword>
<dbReference type="GO" id="GO:0022857">
    <property type="term" value="F:transmembrane transporter activity"/>
    <property type="evidence" value="ECO:0007669"/>
    <property type="project" value="InterPro"/>
</dbReference>
<name>A0A4Q9FL82_9FLAO</name>
<dbReference type="Proteomes" id="UP000292372">
    <property type="component" value="Unassembled WGS sequence"/>
</dbReference>
<reference evidence="9 10" key="1">
    <citation type="journal article" date="2015" name="Int. J. Syst. Evol. Microbiol.">
        <title>Hyunsoonleella pacifica sp. nov., isolated from seawater of South Pacific Gyre.</title>
        <authorList>
            <person name="Gao X."/>
            <person name="Zhang Z."/>
            <person name="Dai X."/>
            <person name="Zhang X.H."/>
        </authorList>
    </citation>
    <scope>NUCLEOTIDE SEQUENCE [LARGE SCALE GENOMIC DNA]</scope>
    <source>
        <strain evidence="9 10">SW033</strain>
    </source>
</reference>
<dbReference type="InterPro" id="IPR051788">
    <property type="entry name" value="MFS_Transporter"/>
</dbReference>
<evidence type="ECO:0000256" key="3">
    <source>
        <dbReference type="ARBA" id="ARBA00022448"/>
    </source>
</evidence>
<dbReference type="InterPro" id="IPR020846">
    <property type="entry name" value="MFS_dom"/>
</dbReference>
<dbReference type="EMBL" id="SIRS01000005">
    <property type="protein sequence ID" value="TBN14551.1"/>
    <property type="molecule type" value="Genomic_DNA"/>
</dbReference>
<feature type="transmembrane region" description="Helical" evidence="7">
    <location>
        <begin position="302"/>
        <end position="324"/>
    </location>
</feature>
<dbReference type="PROSITE" id="PS50850">
    <property type="entry name" value="MFS"/>
    <property type="match status" value="1"/>
</dbReference>
<evidence type="ECO:0000256" key="1">
    <source>
        <dbReference type="ARBA" id="ARBA00004127"/>
    </source>
</evidence>
<evidence type="ECO:0000256" key="7">
    <source>
        <dbReference type="SAM" id="Phobius"/>
    </source>
</evidence>
<feature type="transmembrane region" description="Helical" evidence="7">
    <location>
        <begin position="76"/>
        <end position="94"/>
    </location>
</feature>
<comment type="subcellular location">
    <subcellularLocation>
        <location evidence="1">Endomembrane system</location>
        <topology evidence="1">Multi-pass membrane protein</topology>
    </subcellularLocation>
</comment>
<organism evidence="9 10">
    <name type="scientific">Hyunsoonleella pacifica</name>
    <dbReference type="NCBI Taxonomy" id="1080224"/>
    <lineage>
        <taxon>Bacteria</taxon>
        <taxon>Pseudomonadati</taxon>
        <taxon>Bacteroidota</taxon>
        <taxon>Flavobacteriia</taxon>
        <taxon>Flavobacteriales</taxon>
        <taxon>Flavobacteriaceae</taxon>
    </lineage>
</organism>
<protein>
    <submittedName>
        <fullName evidence="9">MFS transporter</fullName>
    </submittedName>
</protein>
<feature type="transmembrane region" description="Helical" evidence="7">
    <location>
        <begin position="49"/>
        <end position="69"/>
    </location>
</feature>
<feature type="transmembrane region" description="Helical" evidence="7">
    <location>
        <begin position="278"/>
        <end position="296"/>
    </location>
</feature>
<evidence type="ECO:0000313" key="9">
    <source>
        <dbReference type="EMBL" id="TBN14551.1"/>
    </source>
</evidence>
<comment type="similarity">
    <text evidence="2">Belongs to the major facilitator superfamily.</text>
</comment>
<feature type="transmembrane region" description="Helical" evidence="7">
    <location>
        <begin position="331"/>
        <end position="353"/>
    </location>
</feature>
<dbReference type="Gene3D" id="1.20.1250.20">
    <property type="entry name" value="MFS general substrate transporter like domains"/>
    <property type="match status" value="2"/>
</dbReference>
<feature type="transmembrane region" description="Helical" evidence="7">
    <location>
        <begin position="139"/>
        <end position="156"/>
    </location>
</feature>
<dbReference type="InterPro" id="IPR011701">
    <property type="entry name" value="MFS"/>
</dbReference>
<feature type="transmembrane region" description="Helical" evidence="7">
    <location>
        <begin position="168"/>
        <end position="189"/>
    </location>
</feature>
<feature type="transmembrane region" description="Helical" evidence="7">
    <location>
        <begin position="247"/>
        <end position="266"/>
    </location>
</feature>
<dbReference type="GO" id="GO:0012505">
    <property type="term" value="C:endomembrane system"/>
    <property type="evidence" value="ECO:0007669"/>
    <property type="project" value="UniProtKB-SubCell"/>
</dbReference>
<evidence type="ECO:0000256" key="2">
    <source>
        <dbReference type="ARBA" id="ARBA00008335"/>
    </source>
</evidence>
<dbReference type="InterPro" id="IPR036259">
    <property type="entry name" value="MFS_trans_sf"/>
</dbReference>
<evidence type="ECO:0000256" key="5">
    <source>
        <dbReference type="ARBA" id="ARBA00022989"/>
    </source>
</evidence>
<dbReference type="Pfam" id="PF07690">
    <property type="entry name" value="MFS_1"/>
    <property type="match status" value="1"/>
</dbReference>